<proteinExistence type="inferred from homology"/>
<dbReference type="EMBL" id="JBHFFA010000006">
    <property type="protein sequence ID" value="KAL2622728.1"/>
    <property type="molecule type" value="Genomic_DNA"/>
</dbReference>
<dbReference type="GO" id="GO:0015940">
    <property type="term" value="P:pantothenate biosynthetic process"/>
    <property type="evidence" value="ECO:0007669"/>
    <property type="project" value="UniProtKB-KW"/>
</dbReference>
<name>A0ABD1Y7R2_9MARC</name>
<keyword evidence="8" id="KW-0067">ATP-binding</keyword>
<sequence>MGNFEVIRDKAAMRHWTRSMKKDGDRVALVPTMGYLHEGHLSLVREAKARANRVVVSIYVNPGQFAPGEDLSVYPRDLENDLAKLEPMGVDAVFNPYDLYVRDQSDQDSGLIASDSNGSGHETWVRVERLEKPLCGVNRPMFFRGVATVVTKLFHIVEPDVAIFGKKDYQQFRVLCRMVRDLDFDIEMVGAPLLREQDGLAMSSRNVRLSAEERQKALSISLSLRAAEESVRKGERDASVLIQQVQKTITEAGGHIDYVEIAEQESLRPVITLNCPVVLAVAVRFGNVRLLDNVEI</sequence>
<dbReference type="GO" id="GO:0005524">
    <property type="term" value="F:ATP binding"/>
    <property type="evidence" value="ECO:0007669"/>
    <property type="project" value="UniProtKB-KW"/>
</dbReference>
<evidence type="ECO:0000256" key="5">
    <source>
        <dbReference type="ARBA" id="ARBA00022598"/>
    </source>
</evidence>
<evidence type="ECO:0000256" key="10">
    <source>
        <dbReference type="ARBA" id="ARBA00032806"/>
    </source>
</evidence>
<dbReference type="Gene3D" id="3.30.1300.10">
    <property type="entry name" value="Pantoate-beta-alanine ligase, C-terminal domain"/>
    <property type="match status" value="1"/>
</dbReference>
<dbReference type="InterPro" id="IPR004821">
    <property type="entry name" value="Cyt_trans-like"/>
</dbReference>
<dbReference type="NCBIfam" id="TIGR00018">
    <property type="entry name" value="panC"/>
    <property type="match status" value="1"/>
</dbReference>
<evidence type="ECO:0000313" key="12">
    <source>
        <dbReference type="EMBL" id="KAL2622728.1"/>
    </source>
</evidence>
<keyword evidence="7" id="KW-0547">Nucleotide-binding</keyword>
<evidence type="ECO:0000256" key="1">
    <source>
        <dbReference type="ARBA" id="ARBA00004990"/>
    </source>
</evidence>
<dbReference type="Gene3D" id="3.40.50.620">
    <property type="entry name" value="HUPs"/>
    <property type="match status" value="1"/>
</dbReference>
<dbReference type="Proteomes" id="UP001605036">
    <property type="component" value="Unassembled WGS sequence"/>
</dbReference>
<evidence type="ECO:0000256" key="4">
    <source>
        <dbReference type="ARBA" id="ARBA00015647"/>
    </source>
</evidence>
<dbReference type="AlphaFoldDB" id="A0ABD1Y7R2"/>
<dbReference type="PANTHER" id="PTHR21299:SF1">
    <property type="entry name" value="PANTOATE--BETA-ALANINE LIGASE"/>
    <property type="match status" value="1"/>
</dbReference>
<evidence type="ECO:0000256" key="8">
    <source>
        <dbReference type="ARBA" id="ARBA00022840"/>
    </source>
</evidence>
<comment type="caution">
    <text evidence="12">The sequence shown here is derived from an EMBL/GenBank/DDBJ whole genome shotgun (WGS) entry which is preliminary data.</text>
</comment>
<comment type="similarity">
    <text evidence="2">Belongs to the pantothenate synthetase family.</text>
</comment>
<dbReference type="EC" id="6.3.2.1" evidence="3"/>
<comment type="catalytic activity">
    <reaction evidence="11">
        <text>(R)-pantoate + beta-alanine + ATP = (R)-pantothenate + AMP + diphosphate + H(+)</text>
        <dbReference type="Rhea" id="RHEA:10912"/>
        <dbReference type="ChEBI" id="CHEBI:15378"/>
        <dbReference type="ChEBI" id="CHEBI:15980"/>
        <dbReference type="ChEBI" id="CHEBI:29032"/>
        <dbReference type="ChEBI" id="CHEBI:30616"/>
        <dbReference type="ChEBI" id="CHEBI:33019"/>
        <dbReference type="ChEBI" id="CHEBI:57966"/>
        <dbReference type="ChEBI" id="CHEBI:456215"/>
        <dbReference type="EC" id="6.3.2.1"/>
    </reaction>
</comment>
<evidence type="ECO:0000256" key="9">
    <source>
        <dbReference type="ARBA" id="ARBA00029902"/>
    </source>
</evidence>
<evidence type="ECO:0000256" key="3">
    <source>
        <dbReference type="ARBA" id="ARBA00012219"/>
    </source>
</evidence>
<reference evidence="12 13" key="1">
    <citation type="submission" date="2024-09" db="EMBL/GenBank/DDBJ databases">
        <title>Chromosome-scale assembly of Riccia fluitans.</title>
        <authorList>
            <person name="Paukszto L."/>
            <person name="Sawicki J."/>
            <person name="Karawczyk K."/>
            <person name="Piernik-Szablinska J."/>
            <person name="Szczecinska M."/>
            <person name="Mazdziarz M."/>
        </authorList>
    </citation>
    <scope>NUCLEOTIDE SEQUENCE [LARGE SCALE GENOMIC DNA]</scope>
    <source>
        <strain evidence="12">Rf_01</strain>
        <tissue evidence="12">Aerial parts of the thallus</tissue>
    </source>
</reference>
<accession>A0ABD1Y7R2</accession>
<dbReference type="SUPFAM" id="SSF52374">
    <property type="entry name" value="Nucleotidylyl transferase"/>
    <property type="match status" value="1"/>
</dbReference>
<keyword evidence="6" id="KW-0566">Pantothenate biosynthesis</keyword>
<dbReference type="InterPro" id="IPR014729">
    <property type="entry name" value="Rossmann-like_a/b/a_fold"/>
</dbReference>
<evidence type="ECO:0000256" key="6">
    <source>
        <dbReference type="ARBA" id="ARBA00022655"/>
    </source>
</evidence>
<comment type="pathway">
    <text evidence="1">Cofactor biosynthesis; (R)-pantothenate biosynthesis; (R)-pantothenate from (R)-pantoate and beta-alanine: step 1/1.</text>
</comment>
<dbReference type="NCBIfam" id="TIGR00125">
    <property type="entry name" value="cyt_tran_rel"/>
    <property type="match status" value="1"/>
</dbReference>
<dbReference type="InterPro" id="IPR042176">
    <property type="entry name" value="Pantoate_ligase_C"/>
</dbReference>
<dbReference type="Pfam" id="PF02569">
    <property type="entry name" value="Pantoate_ligase"/>
    <property type="match status" value="1"/>
</dbReference>
<protein>
    <recommendedName>
        <fullName evidence="4">Pantoate--beta-alanine ligase</fullName>
        <ecNumber evidence="3">6.3.2.1</ecNumber>
    </recommendedName>
    <alternativeName>
        <fullName evidence="10">Pantoate-activating enzyme</fullName>
    </alternativeName>
    <alternativeName>
        <fullName evidence="9">Pantothenate synthetase</fullName>
    </alternativeName>
</protein>
<gene>
    <name evidence="12" type="ORF">R1flu_002933</name>
</gene>
<evidence type="ECO:0000313" key="13">
    <source>
        <dbReference type="Proteomes" id="UP001605036"/>
    </source>
</evidence>
<dbReference type="HAMAP" id="MF_00158">
    <property type="entry name" value="PanC"/>
    <property type="match status" value="1"/>
</dbReference>
<evidence type="ECO:0000256" key="2">
    <source>
        <dbReference type="ARBA" id="ARBA00009256"/>
    </source>
</evidence>
<organism evidence="12 13">
    <name type="scientific">Riccia fluitans</name>
    <dbReference type="NCBI Taxonomy" id="41844"/>
    <lineage>
        <taxon>Eukaryota</taxon>
        <taxon>Viridiplantae</taxon>
        <taxon>Streptophyta</taxon>
        <taxon>Embryophyta</taxon>
        <taxon>Marchantiophyta</taxon>
        <taxon>Marchantiopsida</taxon>
        <taxon>Marchantiidae</taxon>
        <taxon>Marchantiales</taxon>
        <taxon>Ricciaceae</taxon>
        <taxon>Riccia</taxon>
    </lineage>
</organism>
<dbReference type="PANTHER" id="PTHR21299">
    <property type="entry name" value="CYTIDYLATE KINASE/PANTOATE-BETA-ALANINE LIGASE"/>
    <property type="match status" value="1"/>
</dbReference>
<dbReference type="GO" id="GO:0004592">
    <property type="term" value="F:pantoate-beta-alanine ligase activity"/>
    <property type="evidence" value="ECO:0007669"/>
    <property type="project" value="UniProtKB-EC"/>
</dbReference>
<evidence type="ECO:0000256" key="11">
    <source>
        <dbReference type="ARBA" id="ARBA00048258"/>
    </source>
</evidence>
<keyword evidence="13" id="KW-1185">Reference proteome</keyword>
<dbReference type="FunFam" id="3.30.1300.10:FF:000001">
    <property type="entry name" value="Pantothenate synthetase"/>
    <property type="match status" value="1"/>
</dbReference>
<dbReference type="CDD" id="cd00560">
    <property type="entry name" value="PanC"/>
    <property type="match status" value="1"/>
</dbReference>
<keyword evidence="5" id="KW-0436">Ligase</keyword>
<dbReference type="InterPro" id="IPR003721">
    <property type="entry name" value="Pantoate_ligase"/>
</dbReference>
<evidence type="ECO:0000256" key="7">
    <source>
        <dbReference type="ARBA" id="ARBA00022741"/>
    </source>
</evidence>